<feature type="transmembrane region" description="Helical" evidence="7">
    <location>
        <begin position="322"/>
        <end position="342"/>
    </location>
</feature>
<feature type="transmembrane region" description="Helical" evidence="7">
    <location>
        <begin position="433"/>
        <end position="456"/>
    </location>
</feature>
<comment type="subcellular location">
    <subcellularLocation>
        <location evidence="1">Membrane</location>
        <topology evidence="1">Multi-pass membrane protein</topology>
    </subcellularLocation>
</comment>
<evidence type="ECO:0000256" key="7">
    <source>
        <dbReference type="SAM" id="Phobius"/>
    </source>
</evidence>
<dbReference type="GO" id="GO:0016020">
    <property type="term" value="C:membrane"/>
    <property type="evidence" value="ECO:0007669"/>
    <property type="project" value="UniProtKB-SubCell"/>
</dbReference>
<evidence type="ECO:0000313" key="9">
    <source>
        <dbReference type="Proteomes" id="UP000085678"/>
    </source>
</evidence>
<keyword evidence="2" id="KW-0813">Transport</keyword>
<dbReference type="InterPro" id="IPR011701">
    <property type="entry name" value="MFS"/>
</dbReference>
<keyword evidence="9" id="KW-1185">Reference proteome</keyword>
<keyword evidence="3 7" id="KW-0812">Transmembrane</keyword>
<dbReference type="InterPro" id="IPR036259">
    <property type="entry name" value="MFS_trans_sf"/>
</dbReference>
<feature type="domain" description="Major facilitator superfamily (MFS) profile" evidence="8">
    <location>
        <begin position="48"/>
        <end position="461"/>
    </location>
</feature>
<dbReference type="InterPro" id="IPR050930">
    <property type="entry name" value="MFS_Vesicular_Transporter"/>
</dbReference>
<dbReference type="InterPro" id="IPR020846">
    <property type="entry name" value="MFS_dom"/>
</dbReference>
<accession>A0A1S3JI57</accession>
<keyword evidence="5 7" id="KW-0472">Membrane</keyword>
<proteinExistence type="predicted"/>
<evidence type="ECO:0000256" key="3">
    <source>
        <dbReference type="ARBA" id="ARBA00022692"/>
    </source>
</evidence>
<dbReference type="PROSITE" id="PS50850">
    <property type="entry name" value="MFS"/>
    <property type="match status" value="1"/>
</dbReference>
<feature type="transmembrane region" description="Helical" evidence="7">
    <location>
        <begin position="81"/>
        <end position="102"/>
    </location>
</feature>
<organism evidence="9 10">
    <name type="scientific">Lingula anatina</name>
    <name type="common">Brachiopod</name>
    <name type="synonym">Lingula unguis</name>
    <dbReference type="NCBI Taxonomy" id="7574"/>
    <lineage>
        <taxon>Eukaryota</taxon>
        <taxon>Metazoa</taxon>
        <taxon>Spiralia</taxon>
        <taxon>Lophotrochozoa</taxon>
        <taxon>Brachiopoda</taxon>
        <taxon>Linguliformea</taxon>
        <taxon>Lingulata</taxon>
        <taxon>Lingulida</taxon>
        <taxon>Linguloidea</taxon>
        <taxon>Lingulidae</taxon>
        <taxon>Lingula</taxon>
    </lineage>
</organism>
<feature type="region of interest" description="Disordered" evidence="6">
    <location>
        <begin position="1"/>
        <end position="31"/>
    </location>
</feature>
<dbReference type="RefSeq" id="XP_013410072.1">
    <property type="nucleotide sequence ID" value="XM_013554618.1"/>
</dbReference>
<evidence type="ECO:0000256" key="2">
    <source>
        <dbReference type="ARBA" id="ARBA00022448"/>
    </source>
</evidence>
<dbReference type="KEGG" id="lak:106173479"/>
<dbReference type="Pfam" id="PF07690">
    <property type="entry name" value="MFS_1"/>
    <property type="match status" value="1"/>
</dbReference>
<dbReference type="Proteomes" id="UP000085678">
    <property type="component" value="Unplaced"/>
</dbReference>
<dbReference type="InParanoid" id="A0A1S3JI57"/>
<evidence type="ECO:0000256" key="1">
    <source>
        <dbReference type="ARBA" id="ARBA00004141"/>
    </source>
</evidence>
<dbReference type="SUPFAM" id="SSF103473">
    <property type="entry name" value="MFS general substrate transporter"/>
    <property type="match status" value="1"/>
</dbReference>
<feature type="transmembrane region" description="Helical" evidence="7">
    <location>
        <begin position="49"/>
        <end position="69"/>
    </location>
</feature>
<feature type="transmembrane region" description="Helical" evidence="7">
    <location>
        <begin position="206"/>
        <end position="228"/>
    </location>
</feature>
<feature type="transmembrane region" description="Helical" evidence="7">
    <location>
        <begin position="290"/>
        <end position="310"/>
    </location>
</feature>
<evidence type="ECO:0000256" key="6">
    <source>
        <dbReference type="SAM" id="MobiDB-lite"/>
    </source>
</evidence>
<feature type="transmembrane region" description="Helical" evidence="7">
    <location>
        <begin position="178"/>
        <end position="200"/>
    </location>
</feature>
<dbReference type="OrthoDB" id="497880at2759"/>
<evidence type="ECO:0000259" key="8">
    <source>
        <dbReference type="PROSITE" id="PS50850"/>
    </source>
</evidence>
<gene>
    <name evidence="10" type="primary">LOC106173479</name>
</gene>
<dbReference type="PANTHER" id="PTHR23506:SF26">
    <property type="entry name" value="MFS-TYPE TRANSPORTER SLC18B1"/>
    <property type="match status" value="1"/>
</dbReference>
<feature type="transmembrane region" description="Helical" evidence="7">
    <location>
        <begin position="140"/>
        <end position="166"/>
    </location>
</feature>
<feature type="transmembrane region" description="Helical" evidence="7">
    <location>
        <begin position="354"/>
        <end position="381"/>
    </location>
</feature>
<dbReference type="AlphaFoldDB" id="A0A1S3JI57"/>
<evidence type="ECO:0000256" key="4">
    <source>
        <dbReference type="ARBA" id="ARBA00022989"/>
    </source>
</evidence>
<sequence>MERRCKEIHDKKEGRDEEIEDEKEGRGETVKKHTGEELLKLSSRQKSSLMNGALANIALSACYSVMQPFLRDEAIKKDVSLTGAGAIFGCYEVVMFSCSLIIGSQLSRIGSRRCFYTGTFVIGVSSLSFGLLGACPPGDTFLGLAVSIRMIESLGAAMMLTANYALATKEFRDNVATAYGFLEMCAGFGHVFGPLVGGGLYQLGGFGLPFFVTGPMTIVIASVAIFTLPNENKDEERPSDYGQLIKLAKIPAIPLEQLAVWVEFFGLCALSPTLGGHLQNVDASIQGNHIMIGLAFALCGIFYMCSVPLVGFITDKYNHRKVIIVSGLIVTALSFTLIGPWVPLTELFPNDKGAAWAVFLGNCLCGIGTASITVAVMADCVNEAVSHGLPDSIITYGNLSSIFNTSMGLGNFIGPILGTAIVEHNPFSTLSAVLTGLCLGEAGLLVLYCGIIYAVLRRRRKWSRYSSTDSPIDSATYNHIHNDSSLLLLPPTPYPVLQEHYLQSEYE</sequence>
<feature type="transmembrane region" description="Helical" evidence="7">
    <location>
        <begin position="393"/>
        <end position="413"/>
    </location>
</feature>
<reference evidence="10" key="1">
    <citation type="submission" date="2025-08" db="UniProtKB">
        <authorList>
            <consortium name="RefSeq"/>
        </authorList>
    </citation>
    <scope>IDENTIFICATION</scope>
    <source>
        <tissue evidence="10">Gonads</tissue>
    </source>
</reference>
<dbReference type="PANTHER" id="PTHR23506">
    <property type="entry name" value="GH10249P"/>
    <property type="match status" value="1"/>
</dbReference>
<dbReference type="STRING" id="7574.A0A1S3JI57"/>
<feature type="transmembrane region" description="Helical" evidence="7">
    <location>
        <begin position="258"/>
        <end position="278"/>
    </location>
</feature>
<name>A0A1S3JI57_LINAN</name>
<keyword evidence="4 7" id="KW-1133">Transmembrane helix</keyword>
<feature type="compositionally biased region" description="Basic and acidic residues" evidence="6">
    <location>
        <begin position="1"/>
        <end position="15"/>
    </location>
</feature>
<protein>
    <submittedName>
        <fullName evidence="10">MFS-type transporter SLC18B1-like</fullName>
    </submittedName>
</protein>
<evidence type="ECO:0000256" key="5">
    <source>
        <dbReference type="ARBA" id="ARBA00023136"/>
    </source>
</evidence>
<dbReference type="GO" id="GO:0022857">
    <property type="term" value="F:transmembrane transporter activity"/>
    <property type="evidence" value="ECO:0007669"/>
    <property type="project" value="InterPro"/>
</dbReference>
<feature type="transmembrane region" description="Helical" evidence="7">
    <location>
        <begin position="114"/>
        <end position="134"/>
    </location>
</feature>
<dbReference type="Gene3D" id="1.20.1250.20">
    <property type="entry name" value="MFS general substrate transporter like domains"/>
    <property type="match status" value="2"/>
</dbReference>
<dbReference type="GeneID" id="106173479"/>
<evidence type="ECO:0000313" key="10">
    <source>
        <dbReference type="RefSeq" id="XP_013410072.1"/>
    </source>
</evidence>